<name>A0ACC0U125_9AGAM</name>
<comment type="caution">
    <text evidence="1">The sequence shown here is derived from an EMBL/GenBank/DDBJ whole genome shotgun (WGS) entry which is preliminary data.</text>
</comment>
<accession>A0ACC0U125</accession>
<reference evidence="1" key="1">
    <citation type="submission" date="2021-03" db="EMBL/GenBank/DDBJ databases">
        <title>Evolutionary priming and transition to the ectomycorrhizal habit in an iconic lineage of mushroom-forming fungi: is preadaptation a requirement?</title>
        <authorList>
            <consortium name="DOE Joint Genome Institute"/>
            <person name="Looney B.P."/>
            <person name="Miyauchi S."/>
            <person name="Morin E."/>
            <person name="Drula E."/>
            <person name="Courty P.E."/>
            <person name="Chicoki N."/>
            <person name="Fauchery L."/>
            <person name="Kohler A."/>
            <person name="Kuo A."/>
            <person name="LaButti K."/>
            <person name="Pangilinan J."/>
            <person name="Lipzen A."/>
            <person name="Riley R."/>
            <person name="Andreopoulos W."/>
            <person name="He G."/>
            <person name="Johnson J."/>
            <person name="Barry K.W."/>
            <person name="Grigoriev I.V."/>
            <person name="Nagy L."/>
            <person name="Hibbett D."/>
            <person name="Henrissat B."/>
            <person name="Matheny P.B."/>
            <person name="Labbe J."/>
            <person name="Martin A.F."/>
        </authorList>
    </citation>
    <scope>NUCLEOTIDE SEQUENCE</scope>
    <source>
        <strain evidence="1">BPL698</strain>
    </source>
</reference>
<organism evidence="1 2">
    <name type="scientific">Russula earlei</name>
    <dbReference type="NCBI Taxonomy" id="71964"/>
    <lineage>
        <taxon>Eukaryota</taxon>
        <taxon>Fungi</taxon>
        <taxon>Dikarya</taxon>
        <taxon>Basidiomycota</taxon>
        <taxon>Agaricomycotina</taxon>
        <taxon>Agaricomycetes</taxon>
        <taxon>Russulales</taxon>
        <taxon>Russulaceae</taxon>
        <taxon>Russula</taxon>
    </lineage>
</organism>
<gene>
    <name evidence="1" type="ORF">F5148DRAFT_1288266</name>
</gene>
<dbReference type="EMBL" id="JAGFNK010000252">
    <property type="protein sequence ID" value="KAI9455369.1"/>
    <property type="molecule type" value="Genomic_DNA"/>
</dbReference>
<keyword evidence="2" id="KW-1185">Reference proteome</keyword>
<dbReference type="Proteomes" id="UP001207468">
    <property type="component" value="Unassembled WGS sequence"/>
</dbReference>
<proteinExistence type="predicted"/>
<evidence type="ECO:0000313" key="1">
    <source>
        <dbReference type="EMBL" id="KAI9455369.1"/>
    </source>
</evidence>
<protein>
    <submittedName>
        <fullName evidence="1">Uncharacterized protein</fullName>
    </submittedName>
</protein>
<sequence length="225" mass="24851">MAVSFSLLLTATTMILATIATTSASFVDQSSPPLISLDHFPSGAPSCDDPIRCRSSWHIISSCAVTILLCAWVSVHPNIPSPNGKWTRLTLRRLGLILAAIFVPEVMILWAWRQRKAAAELAEKHKAHGWTVTHGFFAIMGGFMEYEGNQPIRVLLPDELNSYSLTGNGDFPRISKAEIEDKSKGDLISKTFVILQTGWFVTQCITRGIQGLPITEFELLQLLIL</sequence>
<evidence type="ECO:0000313" key="2">
    <source>
        <dbReference type="Proteomes" id="UP001207468"/>
    </source>
</evidence>